<proteinExistence type="predicted"/>
<evidence type="ECO:0000259" key="2">
    <source>
        <dbReference type="PROSITE" id="PS50404"/>
    </source>
</evidence>
<dbReference type="GO" id="GO:0004364">
    <property type="term" value="F:glutathione transferase activity"/>
    <property type="evidence" value="ECO:0007669"/>
    <property type="project" value="InterPro"/>
</dbReference>
<dbReference type="InterPro" id="IPR014917">
    <property type="entry name" value="DUF1800"/>
</dbReference>
<keyword evidence="5" id="KW-0808">Transferase</keyword>
<dbReference type="InterPro" id="IPR045074">
    <property type="entry name" value="GST_C_Tau"/>
</dbReference>
<dbReference type="Gene3D" id="3.40.30.10">
    <property type="entry name" value="Glutaredoxin"/>
    <property type="match status" value="1"/>
</dbReference>
<evidence type="ECO:0000313" key="5">
    <source>
        <dbReference type="EMBL" id="OLQ06458.1"/>
    </source>
</evidence>
<dbReference type="Pfam" id="PF07394">
    <property type="entry name" value="DUF1501"/>
    <property type="match status" value="1"/>
</dbReference>
<reference evidence="5 6" key="1">
    <citation type="submission" date="2016-02" db="EMBL/GenBank/DDBJ databases">
        <title>Genome analysis of coral dinoflagellate symbionts highlights evolutionary adaptations to a symbiotic lifestyle.</title>
        <authorList>
            <person name="Aranda M."/>
            <person name="Li Y."/>
            <person name="Liew Y.J."/>
            <person name="Baumgarten S."/>
            <person name="Simakov O."/>
            <person name="Wilson M."/>
            <person name="Piel J."/>
            <person name="Ashoor H."/>
            <person name="Bougouffa S."/>
            <person name="Bajic V.B."/>
            <person name="Ryu T."/>
            <person name="Ravasi T."/>
            <person name="Bayer T."/>
            <person name="Micklem G."/>
            <person name="Kim H."/>
            <person name="Bhak J."/>
            <person name="Lajeunesse T.C."/>
            <person name="Voolstra C.R."/>
        </authorList>
    </citation>
    <scope>NUCLEOTIDE SEQUENCE [LARGE SCALE GENOMIC DNA]</scope>
    <source>
        <strain evidence="5 6">CCMP2467</strain>
    </source>
</reference>
<evidence type="ECO:0000256" key="1">
    <source>
        <dbReference type="SAM" id="MobiDB-lite"/>
    </source>
</evidence>
<feature type="region of interest" description="Disordered" evidence="1">
    <location>
        <begin position="256"/>
        <end position="281"/>
    </location>
</feature>
<dbReference type="InterPro" id="IPR010987">
    <property type="entry name" value="Glutathione-S-Trfase_C-like"/>
</dbReference>
<dbReference type="PROSITE" id="PS50404">
    <property type="entry name" value="GST_NTER"/>
    <property type="match status" value="1"/>
</dbReference>
<feature type="domain" description="PA14" evidence="4">
    <location>
        <begin position="655"/>
        <end position="802"/>
    </location>
</feature>
<dbReference type="EMBL" id="LSRX01000159">
    <property type="protein sequence ID" value="OLQ06458.1"/>
    <property type="molecule type" value="Genomic_DNA"/>
</dbReference>
<dbReference type="InterPro" id="IPR004045">
    <property type="entry name" value="Glutathione_S-Trfase_N"/>
</dbReference>
<dbReference type="Pfam" id="PF07691">
    <property type="entry name" value="PA14"/>
    <property type="match status" value="1"/>
</dbReference>
<dbReference type="InterPro" id="IPR036249">
    <property type="entry name" value="Thioredoxin-like_sf"/>
</dbReference>
<dbReference type="CDD" id="cd03185">
    <property type="entry name" value="GST_C_Tau"/>
    <property type="match status" value="1"/>
</dbReference>
<dbReference type="SUPFAM" id="SSF56988">
    <property type="entry name" value="Anthrax protective antigen"/>
    <property type="match status" value="1"/>
</dbReference>
<dbReference type="PROSITE" id="PS50405">
    <property type="entry name" value="GST_CTER"/>
    <property type="match status" value="1"/>
</dbReference>
<name>A0A1Q9EGF6_SYMMI</name>
<feature type="domain" description="GST N-terminal" evidence="2">
    <location>
        <begin position="2124"/>
        <end position="2228"/>
    </location>
</feature>
<dbReference type="Pfam" id="PF13409">
    <property type="entry name" value="GST_N_2"/>
    <property type="match status" value="1"/>
</dbReference>
<dbReference type="Pfam" id="PF13410">
    <property type="entry name" value="GST_C_2"/>
    <property type="match status" value="1"/>
</dbReference>
<evidence type="ECO:0000313" key="6">
    <source>
        <dbReference type="Proteomes" id="UP000186817"/>
    </source>
</evidence>
<feature type="domain" description="GST C-terminal" evidence="3">
    <location>
        <begin position="2235"/>
        <end position="2365"/>
    </location>
</feature>
<sequence length="2386" mass="262660">MKEAPLCTDLPQVLGEVAGGRVALIMPTFISVTFGHHMKARCLMRTLLNVPELRVRLIWTTGGPGSDTASISDISETEEVEAEKEGGKDKVVADLAEQLPETRGGLKPMYLWRSLRGATRGSIIFDTATGEILGAATWGPTSGGLHMEAAASKLHEGCGQDYLAMLQDTPLPFDRLARKGGGYLQIEPTSRSWASWRPPKQLVHKAVGPAKPAKKNVDFSAAASVRVTGGSVPSKAALKGTGFVLAAGLPLTDEQDELDEVPEPRNIAPSQAASKGIDDRGPVDVTGPGALAQVHVWPVGTGFVATADLPLTDEEDEEEEKALQLQQQLAEALAAVFSLAVRSLWGRSDLALLKIRVLHVDLQGSLFLQRETLSRISQMATEEIYETLGITKANRTRAADARFLMRASFGPTRETLSELSQKDHSDWILEQMNLPVESLREYYRERVNPFYKSDVDSERDFKPYTPCSPGSRWRRFVFMLSDNRKHVQVAGGQIFVEGAFRSDIPTGLFASRWSGLGNYSAYVCFLEEGVGNDVHLSSDQSCHWSVPRTNMPNPALFVSDQSKVTAASMPFQQGLLDTLLLQSHSEACSLDEALHQVAEGEQLLIQAEGGIYAFHPRVQLHSNTPESPMPGLCVPPSFLTEANCKAPEILQSQGPAVPGLRAEVHVLSSSPSGFVSETLSQPSFAFLDPQINYPSTSNAWTPELPKNYYAIRWTGTLTIQQAGEYEFFLESDDGSKLDLDGSEVVNNGGFHGMTEKSGKVNLTAGGHALNIEYYQGSGGAGIRFRWQGPDSSGIKEIVPTSAFQTPPPSTSICLSCGSPGEVANDPAKGHQFRFYTTRDRADQDLDNHFFDRFADELSKSTVWTAKALYAKDQLRQRVAWALSQIFVVSANGFGMDDRTELWLNYYDIFVRNAFGNFRDVLREVTYNPLMGRYLTNTGSSSFDYNGRFPNENYAREIMQLFSVGLDLLHPNGTLKRDAQNNSIPTYGMEQILNFAKVFTGFRERPFRPNIENEDDDNLIDPMIVDAQRHDVHPKPDLYGGFLGDALPSCTEPGVHKFLAKGARFEFYPVDHLGEVLEVSQGSGLYDAFCSKVGNECSFPATLVLNETLQCVGSECAAGNVSIVKVDGRHYIFIPPPCVYPYFKAVPFNTSVGLFALEEAEFCPDGSHIADQATCEQAILAVYGSHDGNPYTRPKTWYPKGCSYRGGRMYFNTDPVGKTKYGDYRPICFAHLFVHEDGKASADSVEANNFAVQWTGGVPSSGMQFLKIEDGPVFSETPCKADAVQQLFVGAYVPNTTCSVCGGDVEVFHLHGDGPAITARTIFKVDGKFYRNTMSTVHVASSTLRNPPAFLKDQGARQADAAALAEVESLLDQLFMHENTAVFISKRLIQRFGTSNPSAAYVEAVQLAFRKGEYGGMLFSGKYGDLAATVAAVLLHKDGDMDGHLHQQFHGSLREPMLKVIHFMRSMEYQDVAHEDVVFRELQDVLGQFPFQSPTVFNFYLADFNLPMPVTTSMPDSMQELEQPEQLVAPEFQIFTPPHFIGFLNGMSSLIKNGVSDRCDSGNGFGIRPNAYDGLSWEEICPMGRLVSDLGDENATIQELDVLLTGGRLTDVAKDVVRGAYRRAPEAQKLKRAQQAVLMTPEFNTFGAPLPQAGPRAESLGASEGSQKPYKATIFLFLAGGADTWNMLVPQDCDLYQEYVDVRTDLHLDPEDLIAINVSNQPCPKFGIHGSFDYLKQLYDEGDLAFMTNMGSLVEPLNKDQYRNNLKEKCVGLFSHSDQQTAAQTLACQVAGNSPRGAGGRITDALVAAADPYVATSFSLAGSAIFAQGMVTNRQIVDEQGNDRFHEFELWREAISNLTQQQQHANVFNEQYAQVFLDSIKSTEELGRAIEDVELVTDYSTSSSLENQLSQVAKLIRVHEVRKAERDFFFVRIGGWDMHSNLLSGLTSRFGEINRALRGFVAEMKAQNMWDNVVLASSSEFARTLDSNGGGSDHAWAGQHFILGGKVKGGQMLNQFPSSLKEGAYNDLGRGRLIPAYPWETMLKPIAEWMGLDTSSQETLDAVFPNIGRFNSSIVPGQQCLPGQIQPGALGADFGDGPPPKIGALVLLCAMVSGEETIEKRSAKQPLRLFCGWFCPFAQRAWIALEEKGAVYEYVAIEPYQEDASKPGGYSKNPLPLEEKRRRYPEFMASSPKGLLPAIESTQADGSVHRIYESMVCVEYVEEALDGPSLMPLRSRPEARAKVRIWCAYIGEKIIPHFYRLLMRETADEREAEKKSLLDGLLCLAQAMDPVSADCGAFFLGDEFTMVDIALCPWWTRFRSIAGTYRGFEVPRGATWDRLHAWGDACENRPSVARTIVDQSRLIANYTGYADSSATSTVAQTLAAKTT</sequence>
<evidence type="ECO:0000259" key="4">
    <source>
        <dbReference type="PROSITE" id="PS51820"/>
    </source>
</evidence>
<dbReference type="SUPFAM" id="SSF47616">
    <property type="entry name" value="GST C-terminal domain-like"/>
    <property type="match status" value="1"/>
</dbReference>
<dbReference type="SFLD" id="SFLDS00019">
    <property type="entry name" value="Glutathione_Transferase_(cytos"/>
    <property type="match status" value="1"/>
</dbReference>
<dbReference type="Pfam" id="PF08811">
    <property type="entry name" value="DUF1800"/>
    <property type="match status" value="2"/>
</dbReference>
<evidence type="ECO:0000259" key="3">
    <source>
        <dbReference type="PROSITE" id="PS50405"/>
    </source>
</evidence>
<dbReference type="SMART" id="SM00758">
    <property type="entry name" value="PA14"/>
    <property type="match status" value="1"/>
</dbReference>
<protein>
    <submittedName>
        <fullName evidence="5">Putative glutathione S-transferase parC</fullName>
    </submittedName>
</protein>
<dbReference type="PANTHER" id="PTHR43737:SF1">
    <property type="entry name" value="DUF1501 DOMAIN-CONTAINING PROTEIN"/>
    <property type="match status" value="1"/>
</dbReference>
<dbReference type="InterPro" id="IPR037524">
    <property type="entry name" value="PA14/GLEYA"/>
</dbReference>
<accession>A0A1Q9EGF6</accession>
<dbReference type="PROSITE" id="PS51820">
    <property type="entry name" value="PA14"/>
    <property type="match status" value="1"/>
</dbReference>
<comment type="caution">
    <text evidence="5">The sequence shown here is derived from an EMBL/GenBank/DDBJ whole genome shotgun (WGS) entry which is preliminary data.</text>
</comment>
<dbReference type="InterPro" id="IPR036282">
    <property type="entry name" value="Glutathione-S-Trfase_C_sf"/>
</dbReference>
<dbReference type="InterPro" id="IPR011658">
    <property type="entry name" value="PA14_dom"/>
</dbReference>
<dbReference type="InterPro" id="IPR040079">
    <property type="entry name" value="Glutathione_S-Trfase"/>
</dbReference>
<dbReference type="InterPro" id="IPR010869">
    <property type="entry name" value="DUF1501"/>
</dbReference>
<dbReference type="Gene3D" id="3.90.182.10">
    <property type="entry name" value="Toxin - Anthrax Protective Antigen,domain 1"/>
    <property type="match status" value="1"/>
</dbReference>
<dbReference type="Proteomes" id="UP000186817">
    <property type="component" value="Unassembled WGS sequence"/>
</dbReference>
<dbReference type="SUPFAM" id="SSF52833">
    <property type="entry name" value="Thioredoxin-like"/>
    <property type="match status" value="1"/>
</dbReference>
<dbReference type="GO" id="GO:0006749">
    <property type="term" value="P:glutathione metabolic process"/>
    <property type="evidence" value="ECO:0007669"/>
    <property type="project" value="InterPro"/>
</dbReference>
<dbReference type="PANTHER" id="PTHR43737">
    <property type="entry name" value="BLL7424 PROTEIN"/>
    <property type="match status" value="1"/>
</dbReference>
<dbReference type="Gene3D" id="1.20.1050.10">
    <property type="match status" value="1"/>
</dbReference>
<dbReference type="CDD" id="cd00570">
    <property type="entry name" value="GST_N_family"/>
    <property type="match status" value="1"/>
</dbReference>
<organism evidence="5 6">
    <name type="scientific">Symbiodinium microadriaticum</name>
    <name type="common">Dinoflagellate</name>
    <name type="synonym">Zooxanthella microadriatica</name>
    <dbReference type="NCBI Taxonomy" id="2951"/>
    <lineage>
        <taxon>Eukaryota</taxon>
        <taxon>Sar</taxon>
        <taxon>Alveolata</taxon>
        <taxon>Dinophyceae</taxon>
        <taxon>Suessiales</taxon>
        <taxon>Symbiodiniaceae</taxon>
        <taxon>Symbiodinium</taxon>
    </lineage>
</organism>
<keyword evidence="6" id="KW-1185">Reference proteome</keyword>
<dbReference type="OrthoDB" id="411021at2759"/>
<gene>
    <name evidence="5" type="primary">PARC</name>
    <name evidence="5" type="ORF">AK812_SmicGene10248</name>
</gene>